<evidence type="ECO:0000256" key="3">
    <source>
        <dbReference type="ARBA" id="ARBA00022691"/>
    </source>
</evidence>
<comment type="caution">
    <text evidence="7">The sequence shown here is derived from an EMBL/GenBank/DDBJ whole genome shotgun (WGS) entry which is preliminary data.</text>
</comment>
<dbReference type="InterPro" id="IPR016181">
    <property type="entry name" value="Acyl_CoA_acyltransferase"/>
</dbReference>
<sequence>MAFLSLSSQEGLRLETIRGGRRQTELLRFRHEIFREKLKWVELSADGLDKDEYDAFSHNLAVIDGNEVVGSVRYTEGHYPFMIEKEFARLLPGGFALRKGRHAGEVTRFAVASRCLNGGMGSASRLLYLSLYEWSRLHDVKWLYFVVEPPFFRHLTRLGFPTVAIGEAKKLDGGVLSQAGYMDWPSASPDFIHWLREAAVFPAATQERSRAYDYSH</sequence>
<comment type="similarity">
    <text evidence="5 6">Belongs to the autoinducer synthase family.</text>
</comment>
<evidence type="ECO:0000256" key="4">
    <source>
        <dbReference type="ARBA" id="ARBA00022929"/>
    </source>
</evidence>
<reference evidence="7" key="1">
    <citation type="journal article" date="2014" name="Int. J. Syst. Evol. Microbiol.">
        <title>Complete genome sequence of Corynebacterium casei LMG S-19264T (=DSM 44701T), isolated from a smear-ripened cheese.</title>
        <authorList>
            <consortium name="US DOE Joint Genome Institute (JGI-PGF)"/>
            <person name="Walter F."/>
            <person name="Albersmeier A."/>
            <person name="Kalinowski J."/>
            <person name="Ruckert C."/>
        </authorList>
    </citation>
    <scope>NUCLEOTIDE SEQUENCE</scope>
    <source>
        <strain evidence="7">KCTC 32182</strain>
    </source>
</reference>
<dbReference type="GO" id="GO:0061579">
    <property type="term" value="F:N-acyl homoserine lactone synthase activity"/>
    <property type="evidence" value="ECO:0007669"/>
    <property type="project" value="UniProtKB-UniRule"/>
</dbReference>
<keyword evidence="2 6" id="KW-0808">Transferase</keyword>
<evidence type="ECO:0000256" key="5">
    <source>
        <dbReference type="PROSITE-ProRule" id="PRU00533"/>
    </source>
</evidence>
<dbReference type="Proteomes" id="UP000645257">
    <property type="component" value="Unassembled WGS sequence"/>
</dbReference>
<dbReference type="AlphaFoldDB" id="A0A918P6T4"/>
<keyword evidence="1 5" id="KW-0673">Quorum sensing</keyword>
<gene>
    <name evidence="7" type="ORF">GCM10011289_33830</name>
</gene>
<evidence type="ECO:0000313" key="8">
    <source>
        <dbReference type="Proteomes" id="UP000645257"/>
    </source>
</evidence>
<keyword evidence="4 5" id="KW-0071">Autoinducer synthesis</keyword>
<protein>
    <recommendedName>
        <fullName evidence="6">Acyl-homoserine-lactone synthase</fullName>
        <ecNumber evidence="6">2.3.1.184</ecNumber>
    </recommendedName>
    <alternativeName>
        <fullName evidence="6">Autoinducer synthesis protein</fullName>
    </alternativeName>
</protein>
<dbReference type="EMBL" id="BMYX01000025">
    <property type="protein sequence ID" value="GGY27716.1"/>
    <property type="molecule type" value="Genomic_DNA"/>
</dbReference>
<comment type="catalytic activity">
    <reaction evidence="6">
        <text>a fatty acyl-[ACP] + S-adenosyl-L-methionine = an N-acyl-L-homoserine lactone + S-methyl-5'-thioadenosine + holo-[ACP] + H(+)</text>
        <dbReference type="Rhea" id="RHEA:10096"/>
        <dbReference type="Rhea" id="RHEA-COMP:9685"/>
        <dbReference type="Rhea" id="RHEA-COMP:14125"/>
        <dbReference type="ChEBI" id="CHEBI:15378"/>
        <dbReference type="ChEBI" id="CHEBI:17509"/>
        <dbReference type="ChEBI" id="CHEBI:55474"/>
        <dbReference type="ChEBI" id="CHEBI:59789"/>
        <dbReference type="ChEBI" id="CHEBI:64479"/>
        <dbReference type="ChEBI" id="CHEBI:138651"/>
        <dbReference type="EC" id="2.3.1.184"/>
    </reaction>
</comment>
<evidence type="ECO:0000256" key="1">
    <source>
        <dbReference type="ARBA" id="ARBA00022654"/>
    </source>
</evidence>
<keyword evidence="8" id="KW-1185">Reference proteome</keyword>
<evidence type="ECO:0000256" key="6">
    <source>
        <dbReference type="RuleBase" id="RU361135"/>
    </source>
</evidence>
<dbReference type="EC" id="2.3.1.184" evidence="6"/>
<evidence type="ECO:0000313" key="7">
    <source>
        <dbReference type="EMBL" id="GGY27716.1"/>
    </source>
</evidence>
<keyword evidence="3 6" id="KW-0949">S-adenosyl-L-methionine</keyword>
<organism evidence="7 8">
    <name type="scientific">Paludibacterium paludis</name>
    <dbReference type="NCBI Taxonomy" id="1225769"/>
    <lineage>
        <taxon>Bacteria</taxon>
        <taxon>Pseudomonadati</taxon>
        <taxon>Pseudomonadota</taxon>
        <taxon>Betaproteobacteria</taxon>
        <taxon>Neisseriales</taxon>
        <taxon>Chromobacteriaceae</taxon>
        <taxon>Paludibacterium</taxon>
    </lineage>
</organism>
<dbReference type="InterPro" id="IPR001690">
    <property type="entry name" value="Autoind_synthase"/>
</dbReference>
<dbReference type="PANTHER" id="PTHR39322">
    <property type="entry name" value="ACYL-HOMOSERINE-LACTONE SYNTHASE"/>
    <property type="match status" value="1"/>
</dbReference>
<name>A0A918P6T4_9NEIS</name>
<dbReference type="PROSITE" id="PS51187">
    <property type="entry name" value="AUTOINDUCER_SYNTH_2"/>
    <property type="match status" value="1"/>
</dbReference>
<dbReference type="GO" id="GO:0009372">
    <property type="term" value="P:quorum sensing"/>
    <property type="evidence" value="ECO:0007669"/>
    <property type="project" value="UniProtKB-UniRule"/>
</dbReference>
<dbReference type="PANTHER" id="PTHR39322:SF1">
    <property type="entry name" value="ISOVALERYL-HOMOSERINE LACTONE SYNTHASE"/>
    <property type="match status" value="1"/>
</dbReference>
<dbReference type="PRINTS" id="PR01549">
    <property type="entry name" value="AUTOINDCRSYN"/>
</dbReference>
<dbReference type="Gene3D" id="3.40.630.30">
    <property type="match status" value="1"/>
</dbReference>
<dbReference type="SUPFAM" id="SSF55729">
    <property type="entry name" value="Acyl-CoA N-acyltransferases (Nat)"/>
    <property type="match status" value="1"/>
</dbReference>
<evidence type="ECO:0000256" key="2">
    <source>
        <dbReference type="ARBA" id="ARBA00022679"/>
    </source>
</evidence>
<dbReference type="RefSeq" id="WP_189536532.1">
    <property type="nucleotide sequence ID" value="NZ_BMYX01000025.1"/>
</dbReference>
<dbReference type="GO" id="GO:0007165">
    <property type="term" value="P:signal transduction"/>
    <property type="evidence" value="ECO:0007669"/>
    <property type="project" value="TreeGrafter"/>
</dbReference>
<proteinExistence type="inferred from homology"/>
<accession>A0A918P6T4</accession>
<reference evidence="7" key="2">
    <citation type="submission" date="2020-09" db="EMBL/GenBank/DDBJ databases">
        <authorList>
            <person name="Sun Q."/>
            <person name="Kim S."/>
        </authorList>
    </citation>
    <scope>NUCLEOTIDE SEQUENCE</scope>
    <source>
        <strain evidence="7">KCTC 32182</strain>
    </source>
</reference>
<dbReference type="Pfam" id="PF00765">
    <property type="entry name" value="Autoind_synth"/>
    <property type="match status" value="1"/>
</dbReference>